<proteinExistence type="predicted"/>
<dbReference type="SUPFAM" id="SSF49329">
    <property type="entry name" value="Cu,Zn superoxide dismutase-like"/>
    <property type="match status" value="2"/>
</dbReference>
<evidence type="ECO:0000313" key="3">
    <source>
        <dbReference type="Proteomes" id="UP001620645"/>
    </source>
</evidence>
<accession>A0ABD2IVT7</accession>
<dbReference type="InterPro" id="IPR001424">
    <property type="entry name" value="SOD_Cu_Zn_dom"/>
</dbReference>
<dbReference type="PRINTS" id="PR00068">
    <property type="entry name" value="CUZNDISMTASE"/>
</dbReference>
<evidence type="ECO:0000259" key="1">
    <source>
        <dbReference type="Pfam" id="PF00080"/>
    </source>
</evidence>
<dbReference type="AlphaFoldDB" id="A0ABD2IVT7"/>
<dbReference type="Pfam" id="PF00080">
    <property type="entry name" value="Sod_Cu"/>
    <property type="match status" value="1"/>
</dbReference>
<dbReference type="Gene3D" id="2.60.40.200">
    <property type="entry name" value="Superoxide dismutase, copper/zinc binding domain"/>
    <property type="match status" value="2"/>
</dbReference>
<feature type="domain" description="Superoxide dismutase copper/zinc binding" evidence="1">
    <location>
        <begin position="303"/>
        <end position="411"/>
    </location>
</feature>
<gene>
    <name evidence="2" type="ORF">niasHS_012423</name>
</gene>
<dbReference type="PANTHER" id="PTHR10003">
    <property type="entry name" value="SUPEROXIDE DISMUTASE CU-ZN -RELATED"/>
    <property type="match status" value="1"/>
</dbReference>
<dbReference type="Proteomes" id="UP001620645">
    <property type="component" value="Unassembled WGS sequence"/>
</dbReference>
<organism evidence="2 3">
    <name type="scientific">Heterodera schachtii</name>
    <name type="common">Sugarbeet cyst nematode worm</name>
    <name type="synonym">Tylenchus schachtii</name>
    <dbReference type="NCBI Taxonomy" id="97005"/>
    <lineage>
        <taxon>Eukaryota</taxon>
        <taxon>Metazoa</taxon>
        <taxon>Ecdysozoa</taxon>
        <taxon>Nematoda</taxon>
        <taxon>Chromadorea</taxon>
        <taxon>Rhabditida</taxon>
        <taxon>Tylenchina</taxon>
        <taxon>Tylenchomorpha</taxon>
        <taxon>Tylenchoidea</taxon>
        <taxon>Heteroderidae</taxon>
        <taxon>Heteroderinae</taxon>
        <taxon>Heterodera</taxon>
    </lineage>
</organism>
<keyword evidence="3" id="KW-1185">Reference proteome</keyword>
<dbReference type="InterPro" id="IPR024134">
    <property type="entry name" value="SOD_Cu/Zn_/chaperone"/>
</dbReference>
<reference evidence="2 3" key="1">
    <citation type="submission" date="2024-10" db="EMBL/GenBank/DDBJ databases">
        <authorList>
            <person name="Kim D."/>
        </authorList>
    </citation>
    <scope>NUCLEOTIDE SEQUENCE [LARGE SCALE GENOMIC DNA]</scope>
    <source>
        <strain evidence="2">Taebaek</strain>
    </source>
</reference>
<protein>
    <recommendedName>
        <fullName evidence="1">Superoxide dismutase copper/zinc binding domain-containing protein</fullName>
    </recommendedName>
</protein>
<dbReference type="InterPro" id="IPR036423">
    <property type="entry name" value="SOD-like_Cu/Zn_dom_sf"/>
</dbReference>
<dbReference type="EMBL" id="JBICCN010000296">
    <property type="protein sequence ID" value="KAL3080318.1"/>
    <property type="molecule type" value="Genomic_DNA"/>
</dbReference>
<comment type="caution">
    <text evidence="2">The sequence shown here is derived from an EMBL/GenBank/DDBJ whole genome shotgun (WGS) entry which is preliminary data.</text>
</comment>
<evidence type="ECO:0000313" key="2">
    <source>
        <dbReference type="EMBL" id="KAL3080318.1"/>
    </source>
</evidence>
<sequence>MSRNRLPPELLLEIVLCVRRGPNTPNICFSSRILRTFMEPRVALWRRVWISMLHKLSDAYQKAILTTIWNLIQQILDENCQMFFQRLEGVFHHFEDREITANCLISGRGGIKGQIRLAQAIDGAEKVLSVTGQIHSPSIEPDRMQVHELGNVTTGSSSTGRSLHTLCSFASVGAAKDYVPADVVTAPLALSGSKTNCIGRSLVVFQKGRPALGSGVIGYAKDTRIFSDELDELFRELMAQYKNVNVSDCWVVLRDGTSSNPDCRAFFDMLDKILVMEEVEEYTGRRQAICSLVNVENKALNESIKFTQESPADSMAFEGRISGINANHCDLCVHVYGDLSDGLSSVGPVFSPPQNEHIPAVQPAGVLKPGIPVILGIANVSDSSRALSLFGPRNIIGRALVLRKAIDSGQGEGTSSECKKIKETESTAEFVSIGIIGRATSQ</sequence>
<name>A0ABD2IVT7_HETSC</name>